<sequence>MLRLEVPHIDDPGAGARTIPDIVPQRQRRGQENDHHDHHHQHDRCATHRPDRGETTMSDHPRLVSRRDVLRTSAAAASAATIGTATGFVAPAAADPVKIRYATGGGIGPNEMETIVFLDHLKQNVLKNYGKAYTLDMTFTRGTPEAATLLASGQVDLATLSFSAFATMIAKNALPGGMTIVSDNYQDGHPGNATNTFFVPNDSPIKSVADLKGKKVGINAFGSAVDLVLRVVLKKNGLDPRRDVQIVEVSFPNMAPAIREKRVDCGVLVIPFLPTEAAKGDLRPLFTGGDAFGPSSVIFQVASNAFLKSNQAAVKAFLADYVDGLAWYYDPANRAKAIELIADFTKSPKPVLESYFATPRDYYRDIKGCVPAAAIQKPIDAMLEEKLIDQRVDVSKYLDLSLLPFPCAT</sequence>
<dbReference type="Pfam" id="PF09084">
    <property type="entry name" value="NMT1"/>
    <property type="match status" value="1"/>
</dbReference>
<feature type="domain" description="SsuA/THI5-like" evidence="2">
    <location>
        <begin position="135"/>
        <end position="329"/>
    </location>
</feature>
<dbReference type="EMBL" id="NPEX01000066">
    <property type="protein sequence ID" value="RAI43885.1"/>
    <property type="molecule type" value="Genomic_DNA"/>
</dbReference>
<dbReference type="InterPro" id="IPR006311">
    <property type="entry name" value="TAT_signal"/>
</dbReference>
<proteinExistence type="predicted"/>
<dbReference type="AlphaFoldDB" id="A0A327L1N6"/>
<keyword evidence="4" id="KW-1185">Reference proteome</keyword>
<feature type="compositionally biased region" description="Basic and acidic residues" evidence="1">
    <location>
        <begin position="1"/>
        <end position="11"/>
    </location>
</feature>
<dbReference type="CDD" id="cd01008">
    <property type="entry name" value="PBP2_NrtA_SsuA_CpmA_like"/>
    <property type="match status" value="1"/>
</dbReference>
<dbReference type="SUPFAM" id="SSF53850">
    <property type="entry name" value="Periplasmic binding protein-like II"/>
    <property type="match status" value="1"/>
</dbReference>
<dbReference type="PROSITE" id="PS51318">
    <property type="entry name" value="TAT"/>
    <property type="match status" value="1"/>
</dbReference>
<feature type="compositionally biased region" description="Basic and acidic residues" evidence="1">
    <location>
        <begin position="43"/>
        <end position="64"/>
    </location>
</feature>
<dbReference type="Gene3D" id="3.40.190.10">
    <property type="entry name" value="Periplasmic binding protein-like II"/>
    <property type="match status" value="2"/>
</dbReference>
<dbReference type="Proteomes" id="UP000249130">
    <property type="component" value="Unassembled WGS sequence"/>
</dbReference>
<dbReference type="PANTHER" id="PTHR30024:SF48">
    <property type="entry name" value="ABC TRANSPORTER SUBSTRATE-BINDING PROTEIN"/>
    <property type="match status" value="1"/>
</dbReference>
<dbReference type="PANTHER" id="PTHR30024">
    <property type="entry name" value="ALIPHATIC SULFONATES-BINDING PROTEIN-RELATED"/>
    <property type="match status" value="1"/>
</dbReference>
<gene>
    <name evidence="3" type="ORF">CH341_11995</name>
</gene>
<evidence type="ECO:0000259" key="2">
    <source>
        <dbReference type="Pfam" id="PF09084"/>
    </source>
</evidence>
<dbReference type="OrthoDB" id="5348911at2"/>
<protein>
    <recommendedName>
        <fullName evidence="2">SsuA/THI5-like domain-containing protein</fullName>
    </recommendedName>
</protein>
<evidence type="ECO:0000313" key="3">
    <source>
        <dbReference type="EMBL" id="RAI43885.1"/>
    </source>
</evidence>
<evidence type="ECO:0000313" key="4">
    <source>
        <dbReference type="Proteomes" id="UP000249130"/>
    </source>
</evidence>
<name>A0A327L1N6_9BRAD</name>
<evidence type="ECO:0000256" key="1">
    <source>
        <dbReference type="SAM" id="MobiDB-lite"/>
    </source>
</evidence>
<accession>A0A327L1N6</accession>
<dbReference type="InterPro" id="IPR015168">
    <property type="entry name" value="SsuA/THI5"/>
</dbReference>
<organism evidence="3 4">
    <name type="scientific">Rhodoplanes roseus</name>
    <dbReference type="NCBI Taxonomy" id="29409"/>
    <lineage>
        <taxon>Bacteria</taxon>
        <taxon>Pseudomonadati</taxon>
        <taxon>Pseudomonadota</taxon>
        <taxon>Alphaproteobacteria</taxon>
        <taxon>Hyphomicrobiales</taxon>
        <taxon>Nitrobacteraceae</taxon>
        <taxon>Rhodoplanes</taxon>
    </lineage>
</organism>
<feature type="region of interest" description="Disordered" evidence="1">
    <location>
        <begin position="1"/>
        <end position="64"/>
    </location>
</feature>
<comment type="caution">
    <text evidence="3">The sequence shown here is derived from an EMBL/GenBank/DDBJ whole genome shotgun (WGS) entry which is preliminary data.</text>
</comment>
<reference evidence="3 4" key="1">
    <citation type="submission" date="2017-07" db="EMBL/GenBank/DDBJ databases">
        <title>Draft Genome Sequences of Select Purple Nonsulfur Bacteria.</title>
        <authorList>
            <person name="Lasarre B."/>
            <person name="Mckinlay J.B."/>
        </authorList>
    </citation>
    <scope>NUCLEOTIDE SEQUENCE [LARGE SCALE GENOMIC DNA]</scope>
    <source>
        <strain evidence="3 4">DSM 5909</strain>
    </source>
</reference>